<evidence type="ECO:0000256" key="2">
    <source>
        <dbReference type="ARBA" id="ARBA00006727"/>
    </source>
</evidence>
<proteinExistence type="inferred from homology"/>
<feature type="compositionally biased region" description="Basic and acidic residues" evidence="3">
    <location>
        <begin position="312"/>
        <end position="327"/>
    </location>
</feature>
<dbReference type="Proteomes" id="UP000030651">
    <property type="component" value="Unassembled WGS sequence"/>
</dbReference>
<dbReference type="KEGG" id="pfy:PFICI_11934"/>
<feature type="transmembrane region" description="Helical" evidence="4">
    <location>
        <begin position="196"/>
        <end position="219"/>
    </location>
</feature>
<keyword evidence="7" id="KW-1185">Reference proteome</keyword>
<dbReference type="RefSeq" id="XP_007838706.1">
    <property type="nucleotide sequence ID" value="XM_007840515.1"/>
</dbReference>
<dbReference type="PANTHER" id="PTHR11360:SF234">
    <property type="entry name" value="MFS-TYPE TRANSPORTER DBAD-RELATED"/>
    <property type="match status" value="1"/>
</dbReference>
<dbReference type="InterPro" id="IPR036259">
    <property type="entry name" value="MFS_trans_sf"/>
</dbReference>
<reference evidence="7" key="1">
    <citation type="journal article" date="2015" name="BMC Genomics">
        <title>Genomic and transcriptomic analysis of the endophytic fungus Pestalotiopsis fici reveals its lifestyle and high potential for synthesis of natural products.</title>
        <authorList>
            <person name="Wang X."/>
            <person name="Zhang X."/>
            <person name="Liu L."/>
            <person name="Xiang M."/>
            <person name="Wang W."/>
            <person name="Sun X."/>
            <person name="Che Y."/>
            <person name="Guo L."/>
            <person name="Liu G."/>
            <person name="Guo L."/>
            <person name="Wang C."/>
            <person name="Yin W.B."/>
            <person name="Stadler M."/>
            <person name="Zhang X."/>
            <person name="Liu X."/>
        </authorList>
    </citation>
    <scope>NUCLEOTIDE SEQUENCE [LARGE SCALE GENOMIC DNA]</scope>
    <source>
        <strain evidence="7">W106-1 / CGMCC3.15140</strain>
    </source>
</reference>
<dbReference type="InterPro" id="IPR020846">
    <property type="entry name" value="MFS_dom"/>
</dbReference>
<evidence type="ECO:0000313" key="7">
    <source>
        <dbReference type="Proteomes" id="UP000030651"/>
    </source>
</evidence>
<feature type="transmembrane region" description="Helical" evidence="4">
    <location>
        <begin position="264"/>
        <end position="284"/>
    </location>
</feature>
<dbReference type="PANTHER" id="PTHR11360">
    <property type="entry name" value="MONOCARBOXYLATE TRANSPORTER"/>
    <property type="match status" value="1"/>
</dbReference>
<dbReference type="eggNOG" id="KOG2504">
    <property type="taxonomic scope" value="Eukaryota"/>
</dbReference>
<dbReference type="InterPro" id="IPR050327">
    <property type="entry name" value="Proton-linked_MCT"/>
</dbReference>
<feature type="transmembrane region" description="Helical" evidence="4">
    <location>
        <begin position="459"/>
        <end position="480"/>
    </location>
</feature>
<sequence>MSASPEKSELSRAEPSSNATPFQRPISVAPVTAAPVTKASVEMGGFFHNVDGGGRGWASVLGAWMIQFSMLGAVLSFGSYQTFYQDQWLPVSSPLRIFPDPSLMPTQRTIRTQQSRGLAPYSSLWNFCEHHQAAFDSRLYNQKAKVMALIQPESRSLGVFGGFLLDGGHWRWTVGGGSVLFVFTFFMLSLCHPGQYAPIILAQGIGMGGGLGFAFLPVTGLVAKHFKKRRALAMGIISTGAAIGGFVFSLLGGKLFYSNLGFPWTVRVSAFIVLAACIFANLLLSDPKVSNVTVEQPEAVLAGEKINGQHQPKEGYVDGMGSREKAETAAATPSMRNDTEVTSPDPEGLADDIKPHKPRSMGQMLRDPAYLAIISMGFVVSLGLYFPPFAIQSFALDHGIPSGLADWLLPLLNLTSVLGRTIPNWLADRYGLFEMYIPCTLLAGVIQFALGGATNSGSVVVLAILYGFFSGSIPALYFPMISSLDPDVASTGMRMGVACMPVGIASLIGNPIAEALVGPNRTWWHGLGFAGASQVVSAMLLTFAWIMEKKRHRT</sequence>
<feature type="transmembrane region" description="Helical" evidence="4">
    <location>
        <begin position="56"/>
        <end position="77"/>
    </location>
</feature>
<evidence type="ECO:0000259" key="5">
    <source>
        <dbReference type="PROSITE" id="PS50850"/>
    </source>
</evidence>
<dbReference type="OMA" id="IRICAFI"/>
<keyword evidence="4" id="KW-0812">Transmembrane</keyword>
<dbReference type="PROSITE" id="PS50850">
    <property type="entry name" value="MFS"/>
    <property type="match status" value="1"/>
</dbReference>
<feature type="domain" description="Major facilitator superfamily (MFS) profile" evidence="5">
    <location>
        <begin position="369"/>
        <end position="554"/>
    </location>
</feature>
<dbReference type="InParanoid" id="W3WTP5"/>
<comment type="similarity">
    <text evidence="2">Belongs to the major facilitator superfamily. Monocarboxylate porter (TC 2.A.1.13) family.</text>
</comment>
<dbReference type="AlphaFoldDB" id="W3WTP5"/>
<gene>
    <name evidence="6" type="ORF">PFICI_11934</name>
</gene>
<feature type="transmembrane region" description="Helical" evidence="4">
    <location>
        <begin position="492"/>
        <end position="512"/>
    </location>
</feature>
<feature type="transmembrane region" description="Helical" evidence="4">
    <location>
        <begin position="524"/>
        <end position="546"/>
    </location>
</feature>
<dbReference type="Pfam" id="PF07690">
    <property type="entry name" value="MFS_1"/>
    <property type="match status" value="1"/>
</dbReference>
<evidence type="ECO:0000313" key="6">
    <source>
        <dbReference type="EMBL" id="ETS76547.1"/>
    </source>
</evidence>
<accession>W3WTP5</accession>
<dbReference type="OrthoDB" id="410267at2759"/>
<dbReference type="GeneID" id="19276947"/>
<feature type="transmembrane region" description="Helical" evidence="4">
    <location>
        <begin position="172"/>
        <end position="190"/>
    </location>
</feature>
<evidence type="ECO:0000256" key="3">
    <source>
        <dbReference type="SAM" id="MobiDB-lite"/>
    </source>
</evidence>
<name>W3WTP5_PESFW</name>
<feature type="region of interest" description="Disordered" evidence="3">
    <location>
        <begin position="312"/>
        <end position="357"/>
    </location>
</feature>
<evidence type="ECO:0000256" key="1">
    <source>
        <dbReference type="ARBA" id="ARBA00004141"/>
    </source>
</evidence>
<feature type="compositionally biased region" description="Basic and acidic residues" evidence="3">
    <location>
        <begin position="1"/>
        <end position="12"/>
    </location>
</feature>
<dbReference type="HOGENOM" id="CLU_001265_1_1_1"/>
<feature type="transmembrane region" description="Helical" evidence="4">
    <location>
        <begin position="369"/>
        <end position="387"/>
    </location>
</feature>
<feature type="region of interest" description="Disordered" evidence="3">
    <location>
        <begin position="1"/>
        <end position="24"/>
    </location>
</feature>
<keyword evidence="4" id="KW-0472">Membrane</keyword>
<dbReference type="SUPFAM" id="SSF103473">
    <property type="entry name" value="MFS general substrate transporter"/>
    <property type="match status" value="1"/>
</dbReference>
<keyword evidence="4" id="KW-1133">Transmembrane helix</keyword>
<feature type="transmembrane region" description="Helical" evidence="4">
    <location>
        <begin position="231"/>
        <end position="252"/>
    </location>
</feature>
<dbReference type="GO" id="GO:0016020">
    <property type="term" value="C:membrane"/>
    <property type="evidence" value="ECO:0007669"/>
    <property type="project" value="UniProtKB-SubCell"/>
</dbReference>
<organism evidence="6 7">
    <name type="scientific">Pestalotiopsis fici (strain W106-1 / CGMCC3.15140)</name>
    <dbReference type="NCBI Taxonomy" id="1229662"/>
    <lineage>
        <taxon>Eukaryota</taxon>
        <taxon>Fungi</taxon>
        <taxon>Dikarya</taxon>
        <taxon>Ascomycota</taxon>
        <taxon>Pezizomycotina</taxon>
        <taxon>Sordariomycetes</taxon>
        <taxon>Xylariomycetidae</taxon>
        <taxon>Amphisphaeriales</taxon>
        <taxon>Sporocadaceae</taxon>
        <taxon>Pestalotiopsis</taxon>
    </lineage>
</organism>
<dbReference type="EMBL" id="KI912117">
    <property type="protein sequence ID" value="ETS76547.1"/>
    <property type="molecule type" value="Genomic_DNA"/>
</dbReference>
<evidence type="ECO:0000256" key="4">
    <source>
        <dbReference type="SAM" id="Phobius"/>
    </source>
</evidence>
<comment type="subcellular location">
    <subcellularLocation>
        <location evidence="1">Membrane</location>
        <topology evidence="1">Multi-pass membrane protein</topology>
    </subcellularLocation>
</comment>
<dbReference type="GO" id="GO:0022857">
    <property type="term" value="F:transmembrane transporter activity"/>
    <property type="evidence" value="ECO:0007669"/>
    <property type="project" value="InterPro"/>
</dbReference>
<dbReference type="InterPro" id="IPR011701">
    <property type="entry name" value="MFS"/>
</dbReference>
<protein>
    <recommendedName>
        <fullName evidence="5">Major facilitator superfamily (MFS) profile domain-containing protein</fullName>
    </recommendedName>
</protein>
<feature type="transmembrane region" description="Helical" evidence="4">
    <location>
        <begin position="433"/>
        <end position="453"/>
    </location>
</feature>
<dbReference type="Gene3D" id="1.20.1250.20">
    <property type="entry name" value="MFS general substrate transporter like domains"/>
    <property type="match status" value="2"/>
</dbReference>